<dbReference type="InterPro" id="IPR011034">
    <property type="entry name" value="Formyl_transferase-like_C_sf"/>
</dbReference>
<evidence type="ECO:0000256" key="5">
    <source>
        <dbReference type="HAMAP-Rule" id="MF_00182"/>
    </source>
</evidence>
<accession>A0AAU8PAF5</accession>
<dbReference type="InterPro" id="IPR002376">
    <property type="entry name" value="Formyl_transf_N"/>
</dbReference>
<dbReference type="PANTHER" id="PTHR11138:SF5">
    <property type="entry name" value="METHIONYL-TRNA FORMYLTRANSFERASE, MITOCHONDRIAL"/>
    <property type="match status" value="1"/>
</dbReference>
<dbReference type="GO" id="GO:0005829">
    <property type="term" value="C:cytosol"/>
    <property type="evidence" value="ECO:0007669"/>
    <property type="project" value="TreeGrafter"/>
</dbReference>
<feature type="domain" description="Formyl transferase N-terminal" evidence="6">
    <location>
        <begin position="1"/>
        <end position="179"/>
    </location>
</feature>
<dbReference type="SUPFAM" id="SSF50486">
    <property type="entry name" value="FMT C-terminal domain-like"/>
    <property type="match status" value="1"/>
</dbReference>
<evidence type="ECO:0000256" key="2">
    <source>
        <dbReference type="ARBA" id="ARBA00012261"/>
    </source>
</evidence>
<dbReference type="CDD" id="cd08704">
    <property type="entry name" value="Met_tRNA_FMT_C"/>
    <property type="match status" value="1"/>
</dbReference>
<keyword evidence="9" id="KW-1185">Reference proteome</keyword>
<organism evidence="8 9">
    <name type="scientific">Desulfofundulus kuznetsovii (strain DSM 6115 / VKM B-1805 / 17)</name>
    <name type="common">Desulfotomaculum kuznetsovii</name>
    <dbReference type="NCBI Taxonomy" id="760568"/>
    <lineage>
        <taxon>Bacteria</taxon>
        <taxon>Bacillati</taxon>
        <taxon>Bacillota</taxon>
        <taxon>Clostridia</taxon>
        <taxon>Eubacteriales</taxon>
        <taxon>Peptococcaceae</taxon>
        <taxon>Desulfofundulus</taxon>
    </lineage>
</organism>
<dbReference type="PANTHER" id="PTHR11138">
    <property type="entry name" value="METHIONYL-TRNA FORMYLTRANSFERASE"/>
    <property type="match status" value="1"/>
</dbReference>
<dbReference type="RefSeq" id="WP_013822411.1">
    <property type="nucleotide sequence ID" value="NC_015573.1"/>
</dbReference>
<dbReference type="InterPro" id="IPR005793">
    <property type="entry name" value="Formyl_trans_C"/>
</dbReference>
<feature type="domain" description="Formyl transferase C-terminal" evidence="7">
    <location>
        <begin position="204"/>
        <end position="301"/>
    </location>
</feature>
<dbReference type="KEGG" id="dku:Desku_1313"/>
<evidence type="ECO:0000313" key="8">
    <source>
        <dbReference type="EMBL" id="AEG14896.1"/>
    </source>
</evidence>
<evidence type="ECO:0000256" key="3">
    <source>
        <dbReference type="ARBA" id="ARBA00022679"/>
    </source>
</evidence>
<keyword evidence="3 5" id="KW-0808">Transferase</keyword>
<dbReference type="Pfam" id="PF00551">
    <property type="entry name" value="Formyl_trans_N"/>
    <property type="match status" value="1"/>
</dbReference>
<reference evidence="9" key="1">
    <citation type="submission" date="2011-05" db="EMBL/GenBank/DDBJ databases">
        <title>Complete sequence of Desulfotomaculum kuznetsovii DSM 6115.</title>
        <authorList>
            <person name="Lucas S."/>
            <person name="Han J."/>
            <person name="Lapidus A."/>
            <person name="Cheng J.-F."/>
            <person name="Goodwin L."/>
            <person name="Pitluck S."/>
            <person name="Peters L."/>
            <person name="Mikhailova N."/>
            <person name="Lu M."/>
            <person name="Saunders E."/>
            <person name="Han C."/>
            <person name="Tapia R."/>
            <person name="Land M."/>
            <person name="Hauser L."/>
            <person name="Kyrpides N."/>
            <person name="Ivanova N."/>
            <person name="Pagani I."/>
            <person name="Nazina T."/>
            <person name="Ivanova A."/>
            <person name="Parshina S."/>
            <person name="Kuever J."/>
            <person name="Muyzer G."/>
            <person name="Plugge C."/>
            <person name="Stams A."/>
            <person name="Woyke T."/>
        </authorList>
    </citation>
    <scope>NUCLEOTIDE SEQUENCE [LARGE SCALE GENOMIC DNA]</scope>
    <source>
        <strain evidence="9">DSM 6115 / VKM B-1805 / 17</strain>
    </source>
</reference>
<comment type="catalytic activity">
    <reaction evidence="5">
        <text>L-methionyl-tRNA(fMet) + (6R)-10-formyltetrahydrofolate = N-formyl-L-methionyl-tRNA(fMet) + (6S)-5,6,7,8-tetrahydrofolate + H(+)</text>
        <dbReference type="Rhea" id="RHEA:24380"/>
        <dbReference type="Rhea" id="RHEA-COMP:9952"/>
        <dbReference type="Rhea" id="RHEA-COMP:9953"/>
        <dbReference type="ChEBI" id="CHEBI:15378"/>
        <dbReference type="ChEBI" id="CHEBI:57453"/>
        <dbReference type="ChEBI" id="CHEBI:78530"/>
        <dbReference type="ChEBI" id="CHEBI:78844"/>
        <dbReference type="ChEBI" id="CHEBI:195366"/>
        <dbReference type="EC" id="2.1.2.9"/>
    </reaction>
</comment>
<sequence>MRVVFMGTPDFAVPALKALVDAGYPVVGVVTQPDRPKGRGKKIQPSPVKQAALHMGLPVLQPVRVRDAAFVEQLKQLEPEVIVVAAFGQILPPSILHLPPRGCINIHASLLPRYRGAAPIHRAIMNGERETGVTIMLMDEGLDTGDILLQQAISIGEEDNAGTVHDRLARIGADLLLKTLYLLKEGRVQGRPQQDSLATYAPPLTREDEIIDWERPARDLYNQIRGLDPWPGARTWWGEQVLKVWRAGVKEEAAPRGALPGQVIAGGEEVVVATGRGCLSLREVQLQGGRRLPVAEFLRGHPLAPGTVLGGQRAVAIHEHS</sequence>
<dbReference type="InterPro" id="IPR001555">
    <property type="entry name" value="GART_AS"/>
</dbReference>
<dbReference type="NCBIfam" id="TIGR00460">
    <property type="entry name" value="fmt"/>
    <property type="match status" value="1"/>
</dbReference>
<keyword evidence="4 5" id="KW-0648">Protein biosynthesis</keyword>
<dbReference type="Proteomes" id="UP000009229">
    <property type="component" value="Chromosome"/>
</dbReference>
<comment type="function">
    <text evidence="5">Attaches a formyl group to the free amino group of methionyl-tRNA(fMet). The formyl group appears to play a dual role in the initiator identity of N-formylmethionyl-tRNA by promoting its recognition by IF2 and preventing the misappropriation of this tRNA by the elongation apparatus.</text>
</comment>
<dbReference type="Gene3D" id="3.40.50.12230">
    <property type="match status" value="1"/>
</dbReference>
<evidence type="ECO:0000259" key="6">
    <source>
        <dbReference type="Pfam" id="PF00551"/>
    </source>
</evidence>
<gene>
    <name evidence="5" type="primary">fmt</name>
    <name evidence="8" type="ordered locus">Desku_1313</name>
</gene>
<dbReference type="HAMAP" id="MF_00182">
    <property type="entry name" value="Formyl_trans"/>
    <property type="match status" value="1"/>
</dbReference>
<dbReference type="AlphaFoldDB" id="A0AAU8PAF5"/>
<dbReference type="InterPro" id="IPR041711">
    <property type="entry name" value="Met-tRNA-FMT_N"/>
</dbReference>
<comment type="similarity">
    <text evidence="1 5">Belongs to the Fmt family.</text>
</comment>
<dbReference type="EMBL" id="CP002770">
    <property type="protein sequence ID" value="AEG14896.1"/>
    <property type="molecule type" value="Genomic_DNA"/>
</dbReference>
<evidence type="ECO:0000313" key="9">
    <source>
        <dbReference type="Proteomes" id="UP000009229"/>
    </source>
</evidence>
<dbReference type="SUPFAM" id="SSF53328">
    <property type="entry name" value="Formyltransferase"/>
    <property type="match status" value="1"/>
</dbReference>
<dbReference type="CDD" id="cd08646">
    <property type="entry name" value="FMT_core_Met-tRNA-FMT_N"/>
    <property type="match status" value="1"/>
</dbReference>
<proteinExistence type="inferred from homology"/>
<dbReference type="InterPro" id="IPR005794">
    <property type="entry name" value="Fmt"/>
</dbReference>
<evidence type="ECO:0000256" key="4">
    <source>
        <dbReference type="ARBA" id="ARBA00022917"/>
    </source>
</evidence>
<dbReference type="InterPro" id="IPR044135">
    <property type="entry name" value="Met-tRNA-FMT_C"/>
</dbReference>
<evidence type="ECO:0000256" key="1">
    <source>
        <dbReference type="ARBA" id="ARBA00010699"/>
    </source>
</evidence>
<dbReference type="PROSITE" id="PS00373">
    <property type="entry name" value="GART"/>
    <property type="match status" value="1"/>
</dbReference>
<evidence type="ECO:0000259" key="7">
    <source>
        <dbReference type="Pfam" id="PF02911"/>
    </source>
</evidence>
<dbReference type="FunFam" id="3.40.50.12230:FF:000001">
    <property type="entry name" value="Methionyl-tRNA formyltransferase"/>
    <property type="match status" value="1"/>
</dbReference>
<dbReference type="GO" id="GO:0004479">
    <property type="term" value="F:methionyl-tRNA formyltransferase activity"/>
    <property type="evidence" value="ECO:0007669"/>
    <property type="project" value="UniProtKB-UniRule"/>
</dbReference>
<dbReference type="Pfam" id="PF02911">
    <property type="entry name" value="Formyl_trans_C"/>
    <property type="match status" value="1"/>
</dbReference>
<dbReference type="InterPro" id="IPR036477">
    <property type="entry name" value="Formyl_transf_N_sf"/>
</dbReference>
<dbReference type="EC" id="2.1.2.9" evidence="2 5"/>
<protein>
    <recommendedName>
        <fullName evidence="2 5">Methionyl-tRNA formyltransferase</fullName>
        <ecNumber evidence="2 5">2.1.2.9</ecNumber>
    </recommendedName>
</protein>
<name>A0AAU8PAF5_DESK7</name>
<feature type="binding site" evidence="5">
    <location>
        <begin position="109"/>
        <end position="112"/>
    </location>
    <ligand>
        <name>(6S)-5,6,7,8-tetrahydrofolate</name>
        <dbReference type="ChEBI" id="CHEBI:57453"/>
    </ligand>
</feature>